<dbReference type="HOGENOM" id="CLU_1780073_0_0_1"/>
<protein>
    <submittedName>
        <fullName evidence="1">Uncharacterized protein</fullName>
    </submittedName>
</protein>
<gene>
    <name evidence="1" type="ORF">CHLRE_02g086456v5</name>
</gene>
<evidence type="ECO:0000313" key="2">
    <source>
        <dbReference type="Proteomes" id="UP000006906"/>
    </source>
</evidence>
<keyword evidence="2" id="KW-1185">Reference proteome</keyword>
<dbReference type="RefSeq" id="XP_001701934.1">
    <property type="nucleotide sequence ID" value="XM_001701882.2"/>
</dbReference>
<name>A8I8M7_CHLRE</name>
<reference evidence="1 2" key="1">
    <citation type="journal article" date="2007" name="Science">
        <title>The Chlamydomonas genome reveals the evolution of key animal and plant functions.</title>
        <authorList>
            <person name="Merchant S.S."/>
            <person name="Prochnik S.E."/>
            <person name="Vallon O."/>
            <person name="Harris E.H."/>
            <person name="Karpowicz S.J."/>
            <person name="Witman G.B."/>
            <person name="Terry A."/>
            <person name="Salamov A."/>
            <person name="Fritz-Laylin L.K."/>
            <person name="Marechal-Drouard L."/>
            <person name="Marshall W.F."/>
            <person name="Qu L.H."/>
            <person name="Nelson D.R."/>
            <person name="Sanderfoot A.A."/>
            <person name="Spalding M.H."/>
            <person name="Kapitonov V.V."/>
            <person name="Ren Q."/>
            <person name="Ferris P."/>
            <person name="Lindquist E."/>
            <person name="Shapiro H."/>
            <person name="Lucas S.M."/>
            <person name="Grimwood J."/>
            <person name="Schmutz J."/>
            <person name="Cardol P."/>
            <person name="Cerutti H."/>
            <person name="Chanfreau G."/>
            <person name="Chen C.L."/>
            <person name="Cognat V."/>
            <person name="Croft M.T."/>
            <person name="Dent R."/>
            <person name="Dutcher S."/>
            <person name="Fernandez E."/>
            <person name="Fukuzawa H."/>
            <person name="Gonzalez-Ballester D."/>
            <person name="Gonzalez-Halphen D."/>
            <person name="Hallmann A."/>
            <person name="Hanikenne M."/>
            <person name="Hippler M."/>
            <person name="Inwood W."/>
            <person name="Jabbari K."/>
            <person name="Kalanon M."/>
            <person name="Kuras R."/>
            <person name="Lefebvre P.A."/>
            <person name="Lemaire S.D."/>
            <person name="Lobanov A.V."/>
            <person name="Lohr M."/>
            <person name="Manuell A."/>
            <person name="Meier I."/>
            <person name="Mets L."/>
            <person name="Mittag M."/>
            <person name="Mittelmeier T."/>
            <person name="Moroney J.V."/>
            <person name="Moseley J."/>
            <person name="Napoli C."/>
            <person name="Nedelcu A.M."/>
            <person name="Niyogi K."/>
            <person name="Novoselov S.V."/>
            <person name="Paulsen I.T."/>
            <person name="Pazour G."/>
            <person name="Purton S."/>
            <person name="Ral J.P."/>
            <person name="Riano-Pachon D.M."/>
            <person name="Riekhof W."/>
            <person name="Rymarquis L."/>
            <person name="Schroda M."/>
            <person name="Stern D."/>
            <person name="Umen J."/>
            <person name="Willows R."/>
            <person name="Wilson N."/>
            <person name="Zimmer S.L."/>
            <person name="Allmer J."/>
            <person name="Balk J."/>
            <person name="Bisova K."/>
            <person name="Chen C.J."/>
            <person name="Elias M."/>
            <person name="Gendler K."/>
            <person name="Hauser C."/>
            <person name="Lamb M.R."/>
            <person name="Ledford H."/>
            <person name="Long J.C."/>
            <person name="Minagawa J."/>
            <person name="Page M.D."/>
            <person name="Pan J."/>
            <person name="Pootakham W."/>
            <person name="Roje S."/>
            <person name="Rose A."/>
            <person name="Stahlberg E."/>
            <person name="Terauchi A.M."/>
            <person name="Yang P."/>
            <person name="Ball S."/>
            <person name="Bowler C."/>
            <person name="Dieckmann C.L."/>
            <person name="Gladyshev V.N."/>
            <person name="Green P."/>
            <person name="Jorgensen R."/>
            <person name="Mayfield S."/>
            <person name="Mueller-Roeber B."/>
            <person name="Rajamani S."/>
            <person name="Sayre R.T."/>
            <person name="Brokstein P."/>
            <person name="Dubchak I."/>
            <person name="Goodstein D."/>
            <person name="Hornick L."/>
            <person name="Huang Y.W."/>
            <person name="Jhaveri J."/>
            <person name="Luo Y."/>
            <person name="Martinez D."/>
            <person name="Ngau W.C."/>
            <person name="Otillar B."/>
            <person name="Poliakov A."/>
            <person name="Porter A."/>
            <person name="Szajkowski L."/>
            <person name="Werner G."/>
            <person name="Zhou K."/>
            <person name="Grigoriev I.V."/>
            <person name="Rokhsar D.S."/>
            <person name="Grossman A.R."/>
        </authorList>
    </citation>
    <scope>NUCLEOTIDE SEQUENCE [LARGE SCALE GENOMIC DNA]</scope>
    <source>
        <strain evidence="2">CC-503</strain>
    </source>
</reference>
<sequence>MADLAYLRTRLEVVDKEIKDTQTALKTTERELLERPQDDVLLAQRDRLVNDLQRLYARQKNLEDSLTASLPAATALAPGLGSADGAGTASAANQGAVPLLGTGGDGSWFWLLFGHFAAVADRYPSPHRHAKRGGLQALQLVRQHQD</sequence>
<accession>A8I8M7</accession>
<dbReference type="PaxDb" id="3055-EDP06909"/>
<dbReference type="GeneID" id="5727400"/>
<proteinExistence type="predicted"/>
<dbReference type="EMBL" id="CM008963">
    <property type="protein sequence ID" value="PNW86441.1"/>
    <property type="molecule type" value="Genomic_DNA"/>
</dbReference>
<dbReference type="KEGG" id="cre:CHLRE_02g086456v5"/>
<evidence type="ECO:0000313" key="1">
    <source>
        <dbReference type="EMBL" id="PNW86441.1"/>
    </source>
</evidence>
<dbReference type="Gramene" id="PNW86441">
    <property type="protein sequence ID" value="PNW86441"/>
    <property type="gene ID" value="CHLRE_02g086456v5"/>
</dbReference>
<dbReference type="AlphaFoldDB" id="A8I8M7"/>
<dbReference type="Proteomes" id="UP000006906">
    <property type="component" value="Chromosome 2"/>
</dbReference>
<dbReference type="ExpressionAtlas" id="A8I8M7">
    <property type="expression patterns" value="baseline"/>
</dbReference>
<organism evidence="1 2">
    <name type="scientific">Chlamydomonas reinhardtii</name>
    <name type="common">Chlamydomonas smithii</name>
    <dbReference type="NCBI Taxonomy" id="3055"/>
    <lineage>
        <taxon>Eukaryota</taxon>
        <taxon>Viridiplantae</taxon>
        <taxon>Chlorophyta</taxon>
        <taxon>core chlorophytes</taxon>
        <taxon>Chlorophyceae</taxon>
        <taxon>CS clade</taxon>
        <taxon>Chlamydomonadales</taxon>
        <taxon>Chlamydomonadaceae</taxon>
        <taxon>Chlamydomonas</taxon>
    </lineage>
</organism>